<accession>A0A169YK96</accession>
<organism evidence="3 4">
    <name type="scientific">Akanthomyces lecanii RCEF 1005</name>
    <dbReference type="NCBI Taxonomy" id="1081108"/>
    <lineage>
        <taxon>Eukaryota</taxon>
        <taxon>Fungi</taxon>
        <taxon>Dikarya</taxon>
        <taxon>Ascomycota</taxon>
        <taxon>Pezizomycotina</taxon>
        <taxon>Sordariomycetes</taxon>
        <taxon>Hypocreomycetidae</taxon>
        <taxon>Hypocreales</taxon>
        <taxon>Cordycipitaceae</taxon>
        <taxon>Akanthomyces</taxon>
        <taxon>Cordyceps confragosa</taxon>
    </lineage>
</organism>
<protein>
    <recommendedName>
        <fullName evidence="2">HNH nuclease domain-containing protein</fullName>
    </recommendedName>
</protein>
<dbReference type="EMBL" id="AZHF01000001">
    <property type="protein sequence ID" value="OAA82271.1"/>
    <property type="molecule type" value="Genomic_DNA"/>
</dbReference>
<evidence type="ECO:0000313" key="4">
    <source>
        <dbReference type="Proteomes" id="UP000076881"/>
    </source>
</evidence>
<comment type="caution">
    <text evidence="3">The sequence shown here is derived from an EMBL/GenBank/DDBJ whole genome shotgun (WGS) entry which is preliminary data.</text>
</comment>
<dbReference type="OrthoDB" id="5416097at2759"/>
<keyword evidence="4" id="KW-1185">Reference proteome</keyword>
<evidence type="ECO:0000313" key="3">
    <source>
        <dbReference type="EMBL" id="OAA82271.1"/>
    </source>
</evidence>
<evidence type="ECO:0000259" key="2">
    <source>
        <dbReference type="Pfam" id="PF13391"/>
    </source>
</evidence>
<feature type="domain" description="HNH nuclease" evidence="2">
    <location>
        <begin position="242"/>
        <end position="321"/>
    </location>
</feature>
<feature type="compositionally biased region" description="Polar residues" evidence="1">
    <location>
        <begin position="207"/>
        <end position="224"/>
    </location>
</feature>
<dbReference type="InterPro" id="IPR003615">
    <property type="entry name" value="HNH_nuc"/>
</dbReference>
<name>A0A169YK96_CORDF</name>
<evidence type="ECO:0000256" key="1">
    <source>
        <dbReference type="SAM" id="MobiDB-lite"/>
    </source>
</evidence>
<sequence>MSTTANEDKFSALVAAYLADSSCSPDELEQFLSCRYKLNVHVPMADEELEERLEHMKNIQRLLDNNQVDAGDAEMTRIAASFCLLLPLAKLCGLRDDIKNDLVDLKTTFENLLQTVTLYRTCKLLKTSDEKVKENRSLDGSVSKELEPTKVLEEQGEPSTPQTKGMNKRRADSVSESIHSGGNNKKIASSGPTSERLLAAKADARSLPSNESKAASLGESTGSKWRNDGQKRECRKRDNEKCIFTHCTIVEVCHILGWALQSTEPKKDRVRKSMEELFAYFGDKSRLEELLCQSISSDKSWNMLTLSRPLHSLWGDGQIALECMGIVPTLDERGRIVQSDPATITLRFFWLNVKKGWRANDKFKLNYDTLSEMSRDRFLPKALPGNRIFRDKDGRCVVSGNEVDITLSLHDAVRMQAVIDAQWHSLNIWAMSGAATDFTLAKPGDFEPDYCGDPLKEGVLPAVEHKMDIDDWLQGLP</sequence>
<dbReference type="Proteomes" id="UP000076881">
    <property type="component" value="Unassembled WGS sequence"/>
</dbReference>
<gene>
    <name evidence="3" type="ORF">LEL_01816</name>
</gene>
<feature type="compositionally biased region" description="Basic and acidic residues" evidence="1">
    <location>
        <begin position="133"/>
        <end position="153"/>
    </location>
</feature>
<feature type="compositionally biased region" description="Polar residues" evidence="1">
    <location>
        <begin position="174"/>
        <end position="193"/>
    </location>
</feature>
<proteinExistence type="predicted"/>
<dbReference type="Pfam" id="PF13391">
    <property type="entry name" value="HNH_2"/>
    <property type="match status" value="1"/>
</dbReference>
<reference evidence="3 4" key="1">
    <citation type="journal article" date="2016" name="Genome Biol. Evol.">
        <title>Divergent and convergent evolution of fungal pathogenicity.</title>
        <authorList>
            <person name="Shang Y."/>
            <person name="Xiao G."/>
            <person name="Zheng P."/>
            <person name="Cen K."/>
            <person name="Zhan S."/>
            <person name="Wang C."/>
        </authorList>
    </citation>
    <scope>NUCLEOTIDE SEQUENCE [LARGE SCALE GENOMIC DNA]</scope>
    <source>
        <strain evidence="3 4">RCEF 1005</strain>
    </source>
</reference>
<feature type="region of interest" description="Disordered" evidence="1">
    <location>
        <begin position="133"/>
        <end position="231"/>
    </location>
</feature>
<dbReference type="AlphaFoldDB" id="A0A169YK96"/>